<dbReference type="InterPro" id="IPR001173">
    <property type="entry name" value="Glyco_trans_2-like"/>
</dbReference>
<dbReference type="Gene3D" id="3.90.550.10">
    <property type="entry name" value="Spore Coat Polysaccharide Biosynthesis Protein SpsA, Chain A"/>
    <property type="match status" value="1"/>
</dbReference>
<evidence type="ECO:0000313" key="2">
    <source>
        <dbReference type="EMBL" id="MCM5679382.1"/>
    </source>
</evidence>
<evidence type="ECO:0000259" key="1">
    <source>
        <dbReference type="Pfam" id="PF00535"/>
    </source>
</evidence>
<feature type="domain" description="Glycosyltransferase 2-like" evidence="1">
    <location>
        <begin position="7"/>
        <end position="101"/>
    </location>
</feature>
<dbReference type="CDD" id="cd00761">
    <property type="entry name" value="Glyco_tranf_GTA_type"/>
    <property type="match status" value="1"/>
</dbReference>
<protein>
    <submittedName>
        <fullName evidence="2">Glycosyltransferase family 2 protein</fullName>
    </submittedName>
</protein>
<keyword evidence="3" id="KW-1185">Reference proteome</keyword>
<dbReference type="PANTHER" id="PTHR22916:SF3">
    <property type="entry name" value="UDP-GLCNAC:BETAGAL BETA-1,3-N-ACETYLGLUCOSAMINYLTRANSFERASE-LIKE PROTEIN 1"/>
    <property type="match status" value="1"/>
</dbReference>
<accession>A0ABT0YMA6</accession>
<dbReference type="EMBL" id="JAMKFE010000004">
    <property type="protein sequence ID" value="MCM5679382.1"/>
    <property type="molecule type" value="Genomic_DNA"/>
</dbReference>
<name>A0ABT0YMA6_9BURK</name>
<organism evidence="2 3">
    <name type="scientific">Caldimonas mangrovi</name>
    <dbReference type="NCBI Taxonomy" id="2944811"/>
    <lineage>
        <taxon>Bacteria</taxon>
        <taxon>Pseudomonadati</taxon>
        <taxon>Pseudomonadota</taxon>
        <taxon>Betaproteobacteria</taxon>
        <taxon>Burkholderiales</taxon>
        <taxon>Sphaerotilaceae</taxon>
        <taxon>Caldimonas</taxon>
    </lineage>
</organism>
<dbReference type="InterPro" id="IPR029044">
    <property type="entry name" value="Nucleotide-diphossugar_trans"/>
</dbReference>
<dbReference type="Pfam" id="PF00535">
    <property type="entry name" value="Glycos_transf_2"/>
    <property type="match status" value="1"/>
</dbReference>
<evidence type="ECO:0000313" key="3">
    <source>
        <dbReference type="Proteomes" id="UP001165541"/>
    </source>
</evidence>
<dbReference type="SUPFAM" id="SSF53448">
    <property type="entry name" value="Nucleotide-diphospho-sugar transferases"/>
    <property type="match status" value="1"/>
</dbReference>
<reference evidence="2" key="1">
    <citation type="submission" date="2022-05" db="EMBL/GenBank/DDBJ databases">
        <title>Schlegelella sp. nov., isolated from mangrove soil.</title>
        <authorList>
            <person name="Liu Y."/>
            <person name="Ge X."/>
            <person name="Liu W."/>
        </authorList>
    </citation>
    <scope>NUCLEOTIDE SEQUENCE</scope>
    <source>
        <strain evidence="2">S2-27</strain>
    </source>
</reference>
<dbReference type="PANTHER" id="PTHR22916">
    <property type="entry name" value="GLYCOSYLTRANSFERASE"/>
    <property type="match status" value="1"/>
</dbReference>
<proteinExistence type="predicted"/>
<gene>
    <name evidence="2" type="ORF">M8A51_07540</name>
</gene>
<dbReference type="RefSeq" id="WP_251777595.1">
    <property type="nucleotide sequence ID" value="NZ_JAMKFE010000004.1"/>
</dbReference>
<comment type="caution">
    <text evidence="2">The sequence shown here is derived from an EMBL/GenBank/DDBJ whole genome shotgun (WGS) entry which is preliminary data.</text>
</comment>
<dbReference type="Proteomes" id="UP001165541">
    <property type="component" value="Unassembled WGS sequence"/>
</dbReference>
<sequence>MSEPLVSICIPTYHRSRYLESLLTSLHDQLAGFPHTYEIVISDNASPDDTPDVIARFASSLPIRHYRQDSNIGGAANWHFVVTRAQGEFIISLGDDDALLGEQTAQAIHCLNAMPSVGAAFAPWVLYDLPSDKKLGLFYTHPDDFLVPQGDHRALLDGVLQHRIWPEIGIVRRQLLHRVMPRVPEHAFYAFVHAGEYLSRSDVVFLKDPFYVFVVRHFHGDKRAQTGTQEAMQAWDRYRGGLEYLMSRFASTLAPEERNAYLTRISSFIGERMAMAVKLRLRSRADPVDTFYLAARATALGAARGLPEPMQHLRSRAALHFLTHDAELNRDKRRLVCIGSFEDGVRRGLAQQGAGEVSFYDSLPDLQHFSDALVFVRDAKAVEGLDMEPLLAQRNVHVVREADLMAKFAC</sequence>